<evidence type="ECO:0000313" key="3">
    <source>
        <dbReference type="Proteomes" id="UP001189429"/>
    </source>
</evidence>
<sequence>DSRLQQTAERLHNLVGNPSTSNGSIAGNSQLAQHPVIRQLQSNMATLQSTVDAHGQQIGAINTTLASAAEDSRATREMMERMMAMPHRPPVTPQRGPPRPPALAPSSLAAPGGGPAGLETAAATDEKGPLVKPQMTVADHEHALAILGIGARRQNMTQLGQEVASTEGAMMPFSEWWTQVARCKRHSQWQTELQAMGLPADNQASASHDGTWSDTDLQTITLS</sequence>
<organism evidence="2 3">
    <name type="scientific">Prorocentrum cordatum</name>
    <dbReference type="NCBI Taxonomy" id="2364126"/>
    <lineage>
        <taxon>Eukaryota</taxon>
        <taxon>Sar</taxon>
        <taxon>Alveolata</taxon>
        <taxon>Dinophyceae</taxon>
        <taxon>Prorocentrales</taxon>
        <taxon>Prorocentraceae</taxon>
        <taxon>Prorocentrum</taxon>
    </lineage>
</organism>
<feature type="compositionally biased region" description="Pro residues" evidence="1">
    <location>
        <begin position="88"/>
        <end position="103"/>
    </location>
</feature>
<comment type="caution">
    <text evidence="2">The sequence shown here is derived from an EMBL/GenBank/DDBJ whole genome shotgun (WGS) entry which is preliminary data.</text>
</comment>
<evidence type="ECO:0000313" key="2">
    <source>
        <dbReference type="EMBL" id="CAK0795968.1"/>
    </source>
</evidence>
<feature type="compositionally biased region" description="Polar residues" evidence="1">
    <location>
        <begin position="202"/>
        <end position="223"/>
    </location>
</feature>
<feature type="non-terminal residue" evidence="2">
    <location>
        <position position="1"/>
    </location>
</feature>
<dbReference type="Proteomes" id="UP001189429">
    <property type="component" value="Unassembled WGS sequence"/>
</dbReference>
<name>A0ABN9PSI5_9DINO</name>
<evidence type="ECO:0000256" key="1">
    <source>
        <dbReference type="SAM" id="MobiDB-lite"/>
    </source>
</evidence>
<protein>
    <submittedName>
        <fullName evidence="2">Uncharacterized protein</fullName>
    </submittedName>
</protein>
<accession>A0ABN9PSI5</accession>
<gene>
    <name evidence="2" type="ORF">PCOR1329_LOCUS5467</name>
</gene>
<proteinExistence type="predicted"/>
<keyword evidence="3" id="KW-1185">Reference proteome</keyword>
<reference evidence="2" key="1">
    <citation type="submission" date="2023-10" db="EMBL/GenBank/DDBJ databases">
        <authorList>
            <person name="Chen Y."/>
            <person name="Shah S."/>
            <person name="Dougan E. K."/>
            <person name="Thang M."/>
            <person name="Chan C."/>
        </authorList>
    </citation>
    <scope>NUCLEOTIDE SEQUENCE [LARGE SCALE GENOMIC DNA]</scope>
</reference>
<dbReference type="EMBL" id="CAUYUJ010001442">
    <property type="protein sequence ID" value="CAK0795968.1"/>
    <property type="molecule type" value="Genomic_DNA"/>
</dbReference>
<feature type="region of interest" description="Disordered" evidence="1">
    <location>
        <begin position="201"/>
        <end position="223"/>
    </location>
</feature>
<feature type="region of interest" description="Disordered" evidence="1">
    <location>
        <begin position="88"/>
        <end position="121"/>
    </location>
</feature>